<dbReference type="PANTHER" id="PTHR32305">
    <property type="match status" value="1"/>
</dbReference>
<dbReference type="EMBL" id="CP003415">
    <property type="protein sequence ID" value="AFI88498.1"/>
    <property type="molecule type" value="Genomic_DNA"/>
</dbReference>
<dbReference type="AlphaFoldDB" id="A0A0H3HZA1"/>
<dbReference type="InterPro" id="IPR050708">
    <property type="entry name" value="T6SS_VgrG/RHS"/>
</dbReference>
<proteinExistence type="inferred from homology"/>
<dbReference type="Gene3D" id="2.180.10.10">
    <property type="entry name" value="RHS repeat-associated core"/>
    <property type="match status" value="1"/>
</dbReference>
<dbReference type="PATRIC" id="fig|1166016.3.peg.370"/>
<organism evidence="3 4">
    <name type="scientific">Pectobacterium parmentieri</name>
    <dbReference type="NCBI Taxonomy" id="1905730"/>
    <lineage>
        <taxon>Bacteria</taxon>
        <taxon>Pseudomonadati</taxon>
        <taxon>Pseudomonadota</taxon>
        <taxon>Gammaproteobacteria</taxon>
        <taxon>Enterobacterales</taxon>
        <taxon>Pectobacteriaceae</taxon>
        <taxon>Pectobacterium</taxon>
    </lineage>
</organism>
<protein>
    <submittedName>
        <fullName evidence="3">RhsD protein</fullName>
    </submittedName>
</protein>
<gene>
    <name evidence="3" type="ordered locus">W5S_0371</name>
</gene>
<dbReference type="NCBIfam" id="TIGR03696">
    <property type="entry name" value="Rhs_assc_core"/>
    <property type="match status" value="1"/>
</dbReference>
<dbReference type="PANTHER" id="PTHR32305:SF15">
    <property type="entry name" value="PROTEIN RHSA-RELATED"/>
    <property type="match status" value="1"/>
</dbReference>
<dbReference type="HOGENOM" id="CLU_026293_2_0_6"/>
<evidence type="ECO:0000256" key="1">
    <source>
        <dbReference type="ARBA" id="ARBA00009455"/>
    </source>
</evidence>
<evidence type="ECO:0000259" key="2">
    <source>
        <dbReference type="Pfam" id="PF03527"/>
    </source>
</evidence>
<dbReference type="KEGG" id="pec:W5S_0371"/>
<comment type="similarity">
    <text evidence="1">Belongs to the RHS family.</text>
</comment>
<dbReference type="InterPro" id="IPR001826">
    <property type="entry name" value="RHS"/>
</dbReference>
<reference evidence="3 4" key="1">
    <citation type="journal article" date="2012" name="J. Bacteriol.">
        <title>Genome sequence of Pectobacterium sp. strain SCC3193.</title>
        <authorList>
            <person name="Koskinen J.P."/>
            <person name="Laine P."/>
            <person name="Niemi O."/>
            <person name="Nykyri J."/>
            <person name="Harjunpaa H."/>
            <person name="Auvinen P."/>
            <person name="Paulin L."/>
            <person name="Pirhonen M."/>
            <person name="Palva T."/>
            <person name="Holm L."/>
        </authorList>
    </citation>
    <scope>NUCLEOTIDE SEQUENCE [LARGE SCALE GENOMIC DNA]</scope>
    <source>
        <strain evidence="3 4">SCC3193</strain>
    </source>
</reference>
<feature type="domain" description="RHS protein conserved region" evidence="2">
    <location>
        <begin position="74"/>
        <end position="107"/>
    </location>
</feature>
<evidence type="ECO:0000313" key="4">
    <source>
        <dbReference type="Proteomes" id="UP000008044"/>
    </source>
</evidence>
<dbReference type="Pfam" id="PF03527">
    <property type="entry name" value="RHS"/>
    <property type="match status" value="1"/>
</dbReference>
<dbReference type="InterPro" id="IPR022385">
    <property type="entry name" value="Rhs_assc_core"/>
</dbReference>
<dbReference type="PRINTS" id="PR00394">
    <property type="entry name" value="RHSPROTEIN"/>
</dbReference>
<dbReference type="eggNOG" id="COG3209">
    <property type="taxonomic scope" value="Bacteria"/>
</dbReference>
<name>A0A0H3HZA1_PECPM</name>
<sequence>MARYGYDALGRRTRKTVTWGDNRKQEETRFLWEGFRLQQTRHADRTESYVYDPTVWWSPLARITQQLGGRDGDIRWFNTDLNGAPLEMTDAEGAVRWSGDYGSFGAVNGQTQDSEGLRHGKPVESQPLRYAGQYADEETGLHYNLFRYYDPTVGRFTTQDPIGLAGGLIFISMRLIRWGGWIRWVYSGFVHLAIKVDQKVFVNEI</sequence>
<dbReference type="NCBIfam" id="TIGR01643">
    <property type="entry name" value="YD_repeat_2x"/>
    <property type="match status" value="1"/>
</dbReference>
<dbReference type="STRING" id="1905730.W5S_0371"/>
<dbReference type="Proteomes" id="UP000008044">
    <property type="component" value="Chromosome"/>
</dbReference>
<evidence type="ECO:0000313" key="3">
    <source>
        <dbReference type="EMBL" id="AFI88498.1"/>
    </source>
</evidence>
<accession>A0A0H3HZA1</accession>
<dbReference type="InterPro" id="IPR006530">
    <property type="entry name" value="YD"/>
</dbReference>